<name>X0TDJ8_9ZZZZ</name>
<dbReference type="NCBIfam" id="TIGR00401">
    <property type="entry name" value="msrA"/>
    <property type="match status" value="1"/>
</dbReference>
<protein>
    <recommendedName>
        <fullName evidence="1">peptide-methionine (S)-S-oxide reductase</fullName>
        <ecNumber evidence="1">1.8.4.11</ecNumber>
    </recommendedName>
</protein>
<proteinExistence type="inferred from homology"/>
<organism evidence="4">
    <name type="scientific">marine sediment metagenome</name>
    <dbReference type="NCBI Taxonomy" id="412755"/>
    <lineage>
        <taxon>unclassified sequences</taxon>
        <taxon>metagenomes</taxon>
        <taxon>ecological metagenomes</taxon>
    </lineage>
</organism>
<dbReference type="SUPFAM" id="SSF55068">
    <property type="entry name" value="Peptide methionine sulfoxide reductase"/>
    <property type="match status" value="1"/>
</dbReference>
<keyword evidence="2" id="KW-0560">Oxidoreductase</keyword>
<dbReference type="HAMAP" id="MF_01401">
    <property type="entry name" value="MsrA"/>
    <property type="match status" value="1"/>
</dbReference>
<dbReference type="Pfam" id="PF01625">
    <property type="entry name" value="PMSR"/>
    <property type="match status" value="1"/>
</dbReference>
<dbReference type="InterPro" id="IPR002569">
    <property type="entry name" value="Met_Sox_Rdtase_MsrA_dom"/>
</dbReference>
<evidence type="ECO:0000256" key="2">
    <source>
        <dbReference type="ARBA" id="ARBA00023002"/>
    </source>
</evidence>
<dbReference type="GO" id="GO:0008113">
    <property type="term" value="F:peptide-methionine (S)-S-oxide reductase activity"/>
    <property type="evidence" value="ECO:0007669"/>
    <property type="project" value="UniProtKB-EC"/>
</dbReference>
<dbReference type="Gene3D" id="3.30.1060.10">
    <property type="entry name" value="Peptide methionine sulphoxide reductase MsrA"/>
    <property type="match status" value="1"/>
</dbReference>
<evidence type="ECO:0000256" key="1">
    <source>
        <dbReference type="ARBA" id="ARBA00012502"/>
    </source>
</evidence>
<comment type="caution">
    <text evidence="4">The sequence shown here is derived from an EMBL/GenBank/DDBJ whole genome shotgun (WGS) entry which is preliminary data.</text>
</comment>
<reference evidence="4" key="1">
    <citation type="journal article" date="2014" name="Front. Microbiol.">
        <title>High frequency of phylogenetically diverse reductive dehalogenase-homologous genes in deep subseafloor sedimentary metagenomes.</title>
        <authorList>
            <person name="Kawai M."/>
            <person name="Futagami T."/>
            <person name="Toyoda A."/>
            <person name="Takaki Y."/>
            <person name="Nishi S."/>
            <person name="Hori S."/>
            <person name="Arai W."/>
            <person name="Tsubouchi T."/>
            <person name="Morono Y."/>
            <person name="Uchiyama I."/>
            <person name="Ito T."/>
            <person name="Fujiyama A."/>
            <person name="Inagaki F."/>
            <person name="Takami H."/>
        </authorList>
    </citation>
    <scope>NUCLEOTIDE SEQUENCE</scope>
    <source>
        <strain evidence="4">Expedition CK06-06</strain>
    </source>
</reference>
<evidence type="ECO:0000313" key="4">
    <source>
        <dbReference type="EMBL" id="GAF74125.1"/>
    </source>
</evidence>
<dbReference type="AlphaFoldDB" id="X0TDJ8"/>
<feature type="non-terminal residue" evidence="4">
    <location>
        <position position="1"/>
    </location>
</feature>
<gene>
    <name evidence="4" type="ORF">S01H1_03065</name>
</gene>
<accession>X0TDJ8</accession>
<evidence type="ECO:0000259" key="3">
    <source>
        <dbReference type="Pfam" id="PF01625"/>
    </source>
</evidence>
<dbReference type="EMBL" id="BARS01001613">
    <property type="protein sequence ID" value="GAF74125.1"/>
    <property type="molecule type" value="Genomic_DNA"/>
</dbReference>
<dbReference type="EC" id="1.8.4.11" evidence="1"/>
<sequence>GGCFWGVEHHFQQLDGVLSARSGYIGGHVDSPSYEQVCSGETGHAEAVEVLFDPAKVSYEELAKLFFEIHDPTQVDRQGPDVGTQYRSTVFCLDEEQKRVAEALIARLIDLGYDVATQVVPVGTFWPAEDYHQDFVEKDPGRHICHVRELRFDIPAEQ</sequence>
<dbReference type="PANTHER" id="PTHR43774:SF1">
    <property type="entry name" value="PEPTIDE METHIONINE SULFOXIDE REDUCTASE MSRA 2"/>
    <property type="match status" value="1"/>
</dbReference>
<dbReference type="PANTHER" id="PTHR43774">
    <property type="entry name" value="PEPTIDE METHIONINE SULFOXIDE REDUCTASE"/>
    <property type="match status" value="1"/>
</dbReference>
<dbReference type="InterPro" id="IPR036509">
    <property type="entry name" value="Met_Sox_Rdtase_MsrA_sf"/>
</dbReference>
<feature type="domain" description="Peptide methionine sulphoxide reductase MsrA" evidence="3">
    <location>
        <begin position="1"/>
        <end position="145"/>
    </location>
</feature>